<keyword evidence="3" id="KW-1185">Reference proteome</keyword>
<evidence type="ECO:0000313" key="3">
    <source>
        <dbReference type="Proteomes" id="UP000217429"/>
    </source>
</evidence>
<sequence>MSSTSETNQVNYLAGVIANPRGGQMGQQYRSTVSTITTMAKVNSNADSRSSVVKYEIGRRHDARRNAFAPYADEAIRVDVSYDTPAIMSETFAGLAKKYSNFSASFERSSLAGIVERLAKVSRCKLLPRCYIGGFDRRARDPVTGLATHFTPVSSLDASVFIPRRIDTMTCPGVFAVLCAAVAGEGSQIVTDLIEINVGNNHPIVTTVDVAGLPAACVGALRVLGANMIAAGQGDLFGYAVARGIHQVVSVVGHTDEGGVMRDLLRVDGFGAPFGGIHFGLPVYTGLPHIDVGNDLQLSGWVDGIALSTAALVAHCDHGVVYNGTWFPTTLSGSAAAPVEPGLDAPAGDEGYVARNRNQLADELSPFSLNYANGLAKLFGAGTAGGLTVLHLSGRAGSLADDCRHLNFATANPFFWIESTSILPANFLGTQAETEGRASYGGRCSNSSLPLWNQATCVSAVDSAVCEYTVEMASPRRVPFMLHWNGNPRNGLGNILPRQMDPMAIIQPGGAEARSIRERMIANNDLASYLWTRGQSPIAAPGEFMNTSINVGILVKHCETTWDGAVLSHLPSPSEFTTGALWLQVGRPTGVAVGPLGKTNANERRARTAATNALLRARHLSRGHNLVAVNMLPLSFSAPSFGAPRVIETHDNINRAPPGGGSADTGVGVDRVVNAADAQGPLRPTGRTTSNGCPSRQGDQTWRVAVHGLSLSPSTLLRRCLEGGCATRSVAAACRRDSCTGPRNGGGAASGRGCRTVGPRMGPTTFRYSRHEAEAMQQDAALQAAGAQ</sequence>
<keyword evidence="2" id="KW-0946">Virion</keyword>
<dbReference type="KEGG" id="vg:1733510"/>
<dbReference type="InterPro" id="IPR008871">
    <property type="entry name" value="Totivirus_coat"/>
</dbReference>
<dbReference type="EMBL" id="AB085814">
    <property type="protein sequence ID" value="BAC81753.1"/>
    <property type="molecule type" value="Genomic_RNA"/>
</dbReference>
<proteinExistence type="predicted"/>
<dbReference type="Proteomes" id="UP000217429">
    <property type="component" value="Segment L"/>
</dbReference>
<feature type="region of interest" description="Disordered" evidence="1">
    <location>
        <begin position="679"/>
        <end position="698"/>
    </location>
</feature>
<reference evidence="2 3" key="1">
    <citation type="journal article" date="2003" name="Virus Genes">
        <title>Cloning and characterization of a totivirus double-stranded RNA from the plant pathogenic fungus, Helicobasidium mompa Tanaka.</title>
        <authorList>
            <person name="Nomura K."/>
            <person name="Osaki H."/>
            <person name="Iwanami T."/>
            <person name="Matsumoto N."/>
            <person name="Ohtsu Y."/>
        </authorList>
    </citation>
    <scope>NUCLEOTIDE SEQUENCE [LARGE SCALE GENOMIC DNA]</scope>
</reference>
<dbReference type="Pfam" id="PF05518">
    <property type="entry name" value="Totivirus_coat"/>
    <property type="match status" value="1"/>
</dbReference>
<name>Q76L28_9VIRU</name>
<protein>
    <submittedName>
        <fullName evidence="2">Coat protein</fullName>
    </submittedName>
</protein>
<gene>
    <name evidence="2" type="primary">CP</name>
</gene>
<keyword evidence="2" id="KW-0167">Capsid protein</keyword>
<accession>Q76L28</accession>
<feature type="compositionally biased region" description="Polar residues" evidence="1">
    <location>
        <begin position="686"/>
        <end position="698"/>
    </location>
</feature>
<dbReference type="OrthoDB" id="2774at10239"/>
<dbReference type="RefSeq" id="NP_898832.1">
    <property type="nucleotide sequence ID" value="NC_005074.1"/>
</dbReference>
<dbReference type="GO" id="GO:0019028">
    <property type="term" value="C:viral capsid"/>
    <property type="evidence" value="ECO:0007669"/>
    <property type="project" value="UniProtKB-KW"/>
</dbReference>
<evidence type="ECO:0000256" key="1">
    <source>
        <dbReference type="SAM" id="MobiDB-lite"/>
    </source>
</evidence>
<organism evidence="2 3">
    <name type="scientific">Helicobasidium mompa totivirus 1-17</name>
    <dbReference type="NCBI Taxonomy" id="196690"/>
    <lineage>
        <taxon>Viruses</taxon>
        <taxon>Riboviria</taxon>
        <taxon>Orthornavirae</taxon>
        <taxon>Duplornaviricota</taxon>
        <taxon>Chrymotiviricetes</taxon>
        <taxon>Ghabrivirales</taxon>
        <taxon>Alphatotivirineae</taxon>
        <taxon>Pseudototiviridae</taxon>
        <taxon>Victorivirus</taxon>
        <taxon>Victorivirus roku</taxon>
    </lineage>
</organism>
<evidence type="ECO:0000313" key="2">
    <source>
        <dbReference type="EMBL" id="BAC81753.1"/>
    </source>
</evidence>
<dbReference type="GeneID" id="1733510"/>